<dbReference type="InterPro" id="IPR005186">
    <property type="entry name" value="FlaG"/>
</dbReference>
<evidence type="ECO:0000313" key="3">
    <source>
        <dbReference type="Proteomes" id="UP000661077"/>
    </source>
</evidence>
<name>A0ABS1X533_9GAMM</name>
<feature type="compositionally biased region" description="Low complexity" evidence="1">
    <location>
        <begin position="26"/>
        <end position="36"/>
    </location>
</feature>
<comment type="caution">
    <text evidence="2">The sequence shown here is derived from an EMBL/GenBank/DDBJ whole genome shotgun (WGS) entry which is preliminary data.</text>
</comment>
<dbReference type="InterPro" id="IPR035924">
    <property type="entry name" value="FlaG-like_sf"/>
</dbReference>
<reference evidence="2 3" key="1">
    <citation type="journal article" date="2021" name="Int. J. Syst. Evol. Microbiol.">
        <title>Steroidobacter gossypii sp. nov., isolated from soil of cotton cropping field.</title>
        <authorList>
            <person name="Huang R."/>
            <person name="Yang S."/>
            <person name="Zhen C."/>
            <person name="Liu W."/>
        </authorList>
    </citation>
    <scope>NUCLEOTIDE SEQUENCE [LARGE SCALE GENOMIC DNA]</scope>
    <source>
        <strain evidence="2 3">S1-65</strain>
    </source>
</reference>
<keyword evidence="3" id="KW-1185">Reference proteome</keyword>
<gene>
    <name evidence="2" type="ORF">JM946_26580</name>
</gene>
<feature type="region of interest" description="Disordered" evidence="1">
    <location>
        <begin position="1"/>
        <end position="53"/>
    </location>
</feature>
<accession>A0ABS1X533</accession>
<dbReference type="Proteomes" id="UP000661077">
    <property type="component" value="Unassembled WGS sequence"/>
</dbReference>
<sequence>MSRLDASQVEAGGEVARPLRSPSFPQPTAAAEATRPAPKDVTNSAPVEPSHDEVKRAAEQLETFMQSMNRYLEFRVDQGSGRTVVTVKDKTTGDTIRQIPSEEVLRLAQNLGGKAPTGLIDQTV</sequence>
<dbReference type="SUPFAM" id="SSF160214">
    <property type="entry name" value="FlaG-like"/>
    <property type="match status" value="1"/>
</dbReference>
<dbReference type="EMBL" id="JAEVLS010000008">
    <property type="protein sequence ID" value="MBM0108313.1"/>
    <property type="molecule type" value="Genomic_DNA"/>
</dbReference>
<dbReference type="Gene3D" id="3.30.160.170">
    <property type="entry name" value="FlaG-like"/>
    <property type="match status" value="1"/>
</dbReference>
<dbReference type="RefSeq" id="WP_203170475.1">
    <property type="nucleotide sequence ID" value="NZ_JAEVLS010000008.1"/>
</dbReference>
<dbReference type="PANTHER" id="PTHR37166">
    <property type="entry name" value="PROTEIN FLAG"/>
    <property type="match status" value="1"/>
</dbReference>
<protein>
    <submittedName>
        <fullName evidence="2">Flagellar protein FlaG</fullName>
    </submittedName>
</protein>
<evidence type="ECO:0000313" key="2">
    <source>
        <dbReference type="EMBL" id="MBM0108313.1"/>
    </source>
</evidence>
<keyword evidence="2" id="KW-0969">Cilium</keyword>
<keyword evidence="2" id="KW-0282">Flagellum</keyword>
<dbReference type="PANTHER" id="PTHR37166:SF1">
    <property type="entry name" value="PROTEIN FLAG"/>
    <property type="match status" value="1"/>
</dbReference>
<keyword evidence="2" id="KW-0966">Cell projection</keyword>
<evidence type="ECO:0000256" key="1">
    <source>
        <dbReference type="SAM" id="MobiDB-lite"/>
    </source>
</evidence>
<dbReference type="Pfam" id="PF03646">
    <property type="entry name" value="FlaG"/>
    <property type="match status" value="1"/>
</dbReference>
<proteinExistence type="predicted"/>
<organism evidence="2 3">
    <name type="scientific">Steroidobacter gossypii</name>
    <dbReference type="NCBI Taxonomy" id="2805490"/>
    <lineage>
        <taxon>Bacteria</taxon>
        <taxon>Pseudomonadati</taxon>
        <taxon>Pseudomonadota</taxon>
        <taxon>Gammaproteobacteria</taxon>
        <taxon>Steroidobacterales</taxon>
        <taxon>Steroidobacteraceae</taxon>
        <taxon>Steroidobacter</taxon>
    </lineage>
</organism>